<dbReference type="InterPro" id="IPR006311">
    <property type="entry name" value="TAT_signal"/>
</dbReference>
<name>M0P6R5_9EURY</name>
<accession>M0P6R5</accession>
<dbReference type="InterPro" id="IPR055890">
    <property type="entry name" value="DUF7467"/>
</dbReference>
<dbReference type="OrthoDB" id="162072at2157"/>
<dbReference type="Pfam" id="PF24269">
    <property type="entry name" value="DUF7467"/>
    <property type="match status" value="1"/>
</dbReference>
<dbReference type="RefSeq" id="WP_008002157.1">
    <property type="nucleotide sequence ID" value="NZ_AOJI01000032.1"/>
</dbReference>
<keyword evidence="2" id="KW-0472">Membrane</keyword>
<comment type="caution">
    <text evidence="4">The sequence shown here is derived from an EMBL/GenBank/DDBJ whole genome shotgun (WGS) entry which is preliminary data.</text>
</comment>
<proteinExistence type="predicted"/>
<dbReference type="EMBL" id="AOJI01000032">
    <property type="protein sequence ID" value="EMA65761.1"/>
    <property type="molecule type" value="Genomic_DNA"/>
</dbReference>
<dbReference type="NCBIfam" id="TIGR04088">
    <property type="entry name" value="cognate_SipW"/>
    <property type="match status" value="1"/>
</dbReference>
<feature type="domain" description="DUF7467" evidence="3">
    <location>
        <begin position="238"/>
        <end position="330"/>
    </location>
</feature>
<dbReference type="AlphaFoldDB" id="M0P6R5"/>
<dbReference type="STRING" id="1230454.C461_13711"/>
<keyword evidence="2" id="KW-0812">Transmembrane</keyword>
<evidence type="ECO:0000256" key="1">
    <source>
        <dbReference type="SAM" id="MobiDB-lite"/>
    </source>
</evidence>
<organism evidence="4 5">
    <name type="scientific">Halorubrum aidingense JCM 13560</name>
    <dbReference type="NCBI Taxonomy" id="1230454"/>
    <lineage>
        <taxon>Archaea</taxon>
        <taxon>Methanobacteriati</taxon>
        <taxon>Methanobacteriota</taxon>
        <taxon>Stenosarchaea group</taxon>
        <taxon>Halobacteria</taxon>
        <taxon>Halobacteriales</taxon>
        <taxon>Haloferacaceae</taxon>
        <taxon>Halorubrum</taxon>
    </lineage>
</organism>
<sequence>MTFDGSGSRRASGVSRRRLLAGLGGVGAVGMASGAGTFAYLSDRETFASNEIGTGTLELLLDGDPVEGPITIGVADIDRGASGHETLELGVRTNAARVWLATDCPRPDDHLAEALEVRLSFAGEPVSGGWRSFGDMRRELVDGVRLDDGCLDPDAPADLVLHWRLPADADGSLAGASTSFGFRLYAEQCRHVDEADAGGSNPFAGIAPCDEPDEPPECAACEDGDRFARLTFAYLGPNDAHIVASTQGSGTDGGVAFEGSVSSGGTFTADGAAVGGDGELGTNLYLDDGNGNSNGGGNGNGNGNGNGRPAGVKVHTSCSEDLVVGQEFGSDGAGGALYRLTGGEIAGKGPICGDSAPDDSAEDL</sequence>
<dbReference type="Proteomes" id="UP000011575">
    <property type="component" value="Unassembled WGS sequence"/>
</dbReference>
<feature type="region of interest" description="Disordered" evidence="1">
    <location>
        <begin position="284"/>
        <end position="313"/>
    </location>
</feature>
<evidence type="ECO:0000313" key="4">
    <source>
        <dbReference type="EMBL" id="EMA65761.1"/>
    </source>
</evidence>
<keyword evidence="5" id="KW-1185">Reference proteome</keyword>
<reference evidence="4 5" key="1">
    <citation type="journal article" date="2014" name="PLoS Genet.">
        <title>Phylogenetically driven sequencing of extremely halophilic archaea reveals strategies for static and dynamic osmo-response.</title>
        <authorList>
            <person name="Becker E.A."/>
            <person name="Seitzer P.M."/>
            <person name="Tritt A."/>
            <person name="Larsen D."/>
            <person name="Krusor M."/>
            <person name="Yao A.I."/>
            <person name="Wu D."/>
            <person name="Madern D."/>
            <person name="Eisen J.A."/>
            <person name="Darling A.E."/>
            <person name="Facciotti M.T."/>
        </authorList>
    </citation>
    <scope>NUCLEOTIDE SEQUENCE [LARGE SCALE GENOMIC DNA]</scope>
    <source>
        <strain evidence="4 5">JCM 13560</strain>
    </source>
</reference>
<dbReference type="InterPro" id="IPR023833">
    <property type="entry name" value="Signal_pept_SipW-depend-type"/>
</dbReference>
<dbReference type="PATRIC" id="fig|1230454.4.peg.2758"/>
<keyword evidence="2" id="KW-1133">Transmembrane helix</keyword>
<evidence type="ECO:0000313" key="5">
    <source>
        <dbReference type="Proteomes" id="UP000011575"/>
    </source>
</evidence>
<gene>
    <name evidence="4" type="ORF">C461_13711</name>
</gene>
<feature type="transmembrane region" description="Helical" evidence="2">
    <location>
        <begin position="20"/>
        <end position="41"/>
    </location>
</feature>
<dbReference type="PROSITE" id="PS51318">
    <property type="entry name" value="TAT"/>
    <property type="match status" value="1"/>
</dbReference>
<protein>
    <recommendedName>
        <fullName evidence="3">DUF7467 domain-containing protein</fullName>
    </recommendedName>
</protein>
<evidence type="ECO:0000256" key="2">
    <source>
        <dbReference type="SAM" id="Phobius"/>
    </source>
</evidence>
<feature type="compositionally biased region" description="Gly residues" evidence="1">
    <location>
        <begin position="292"/>
        <end position="308"/>
    </location>
</feature>
<evidence type="ECO:0000259" key="3">
    <source>
        <dbReference type="Pfam" id="PF24269"/>
    </source>
</evidence>